<evidence type="ECO:0000256" key="2">
    <source>
        <dbReference type="PIRSR" id="PIRSR006232-1"/>
    </source>
</evidence>
<accession>A0AAE6JC91</accession>
<dbReference type="InterPro" id="IPR003829">
    <property type="entry name" value="Pirin_N_dom"/>
</dbReference>
<dbReference type="AlphaFoldDB" id="A0AAE6JC91"/>
<feature type="binding site" evidence="2">
    <location>
        <position position="61"/>
    </location>
    <ligand>
        <name>Fe cation</name>
        <dbReference type="ChEBI" id="CHEBI:24875"/>
    </ligand>
</feature>
<protein>
    <submittedName>
        <fullName evidence="6">Pirin family protein</fullName>
    </submittedName>
</protein>
<feature type="binding site" evidence="2">
    <location>
        <position position="105"/>
    </location>
    <ligand>
        <name>Fe cation</name>
        <dbReference type="ChEBI" id="CHEBI:24875"/>
    </ligand>
</feature>
<dbReference type="EMBL" id="CP071880">
    <property type="protein sequence ID" value="QTE48561.1"/>
    <property type="molecule type" value="Genomic_DNA"/>
</dbReference>
<dbReference type="Proteomes" id="UP000250557">
    <property type="component" value="Chromosome"/>
</dbReference>
<feature type="binding site" evidence="2">
    <location>
        <position position="103"/>
    </location>
    <ligand>
        <name>Fe cation</name>
        <dbReference type="ChEBI" id="CHEBI:24875"/>
    </ligand>
</feature>
<keyword evidence="2" id="KW-0408">Iron</keyword>
<name>A0AAE6JC91_9SPHI</name>
<feature type="domain" description="Quercetin 2,3-dioxygenase C-terminal cupin" evidence="5">
    <location>
        <begin position="146"/>
        <end position="231"/>
    </location>
</feature>
<feature type="binding site" evidence="2">
    <location>
        <position position="59"/>
    </location>
    <ligand>
        <name>Fe cation</name>
        <dbReference type="ChEBI" id="CHEBI:24875"/>
    </ligand>
</feature>
<dbReference type="Gene3D" id="2.60.120.10">
    <property type="entry name" value="Jelly Rolls"/>
    <property type="match status" value="2"/>
</dbReference>
<comment type="cofactor">
    <cofactor evidence="2">
        <name>Fe cation</name>
        <dbReference type="ChEBI" id="CHEBI:24875"/>
    </cofactor>
    <text evidence="2">Binds 1 Fe cation per subunit.</text>
</comment>
<dbReference type="CDD" id="cd02910">
    <property type="entry name" value="cupin_Yhhw_N"/>
    <property type="match status" value="1"/>
</dbReference>
<keyword evidence="9" id="KW-1185">Reference proteome</keyword>
<dbReference type="GO" id="GO:0046872">
    <property type="term" value="F:metal ion binding"/>
    <property type="evidence" value="ECO:0007669"/>
    <property type="project" value="UniProtKB-KW"/>
</dbReference>
<evidence type="ECO:0000256" key="3">
    <source>
        <dbReference type="RuleBase" id="RU003457"/>
    </source>
</evidence>
<dbReference type="Pfam" id="PF17954">
    <property type="entry name" value="Pirin_C_2"/>
    <property type="match status" value="1"/>
</dbReference>
<dbReference type="PANTHER" id="PTHR43212">
    <property type="entry name" value="QUERCETIN 2,3-DIOXYGENASE"/>
    <property type="match status" value="1"/>
</dbReference>
<gene>
    <name evidence="6" type="ORF">DIU31_003870</name>
    <name evidence="7" type="ORF">J3L21_23870</name>
</gene>
<reference evidence="7 9" key="2">
    <citation type="submission" date="2021-03" db="EMBL/GenBank/DDBJ databases">
        <title>Mucilaginibacter strains isolated from gold and copper mining confer multi heavy-metal resistance.</title>
        <authorList>
            <person name="Li Y."/>
        </authorList>
    </citation>
    <scope>NUCLEOTIDE SEQUENCE [LARGE SCALE GENOMIC DNA]</scope>
    <source>
        <strain evidence="7 9">P2-4</strain>
    </source>
</reference>
<dbReference type="InterPro" id="IPR014710">
    <property type="entry name" value="RmlC-like_jellyroll"/>
</dbReference>
<comment type="similarity">
    <text evidence="1 3">Belongs to the pirin family.</text>
</comment>
<evidence type="ECO:0000256" key="1">
    <source>
        <dbReference type="ARBA" id="ARBA00008416"/>
    </source>
</evidence>
<evidence type="ECO:0000259" key="4">
    <source>
        <dbReference type="Pfam" id="PF02678"/>
    </source>
</evidence>
<evidence type="ECO:0000313" key="6">
    <source>
        <dbReference type="EMBL" id="QEM02693.1"/>
    </source>
</evidence>
<evidence type="ECO:0000313" key="8">
    <source>
        <dbReference type="Proteomes" id="UP000250557"/>
    </source>
</evidence>
<dbReference type="PANTHER" id="PTHR43212:SF3">
    <property type="entry name" value="QUERCETIN 2,3-DIOXYGENASE"/>
    <property type="match status" value="1"/>
</dbReference>
<evidence type="ECO:0000259" key="5">
    <source>
        <dbReference type="Pfam" id="PF17954"/>
    </source>
</evidence>
<sequence>MEIINFLPASTRGNKNIGWLNGFHSFSFGAFYEPGRVPFGPLLILNDDFVKPNTGFGQHRHKNMEIISIPLKGSITHKDSTGRESTIGAGDIQVMSAGAGITHSEFNHSNEEVNFLQIWIHPEQRDVNPRYQQVSISPTQNQLRQVVSPHPDDEGLWIYQRAWIHLGDFEAGASAAYNIKHQGDGVYFFLISGEAWIAGHTLQKRDAITVTGLESILMRFTENSRIMVIEIPVKLAY</sequence>
<dbReference type="InterPro" id="IPR041602">
    <property type="entry name" value="Quercetinase_C"/>
</dbReference>
<dbReference type="PIRSF" id="PIRSF006232">
    <property type="entry name" value="Pirin"/>
    <property type="match status" value="1"/>
</dbReference>
<feature type="domain" description="Pirin N-terminal" evidence="4">
    <location>
        <begin position="16"/>
        <end position="120"/>
    </location>
</feature>
<evidence type="ECO:0000313" key="7">
    <source>
        <dbReference type="EMBL" id="QTE48561.1"/>
    </source>
</evidence>
<dbReference type="SUPFAM" id="SSF51182">
    <property type="entry name" value="RmlC-like cupins"/>
    <property type="match status" value="1"/>
</dbReference>
<dbReference type="EMBL" id="CP043451">
    <property type="protein sequence ID" value="QEM02693.1"/>
    <property type="molecule type" value="Genomic_DNA"/>
</dbReference>
<dbReference type="InterPro" id="IPR011051">
    <property type="entry name" value="RmlC_Cupin_sf"/>
</dbReference>
<proteinExistence type="inferred from homology"/>
<organism evidence="6 8">
    <name type="scientific">Mucilaginibacter rubeus</name>
    <dbReference type="NCBI Taxonomy" id="2027860"/>
    <lineage>
        <taxon>Bacteria</taxon>
        <taxon>Pseudomonadati</taxon>
        <taxon>Bacteroidota</taxon>
        <taxon>Sphingobacteriia</taxon>
        <taxon>Sphingobacteriales</taxon>
        <taxon>Sphingobacteriaceae</taxon>
        <taxon>Mucilaginibacter</taxon>
    </lineage>
</organism>
<keyword evidence="2" id="KW-0479">Metal-binding</keyword>
<dbReference type="Proteomes" id="UP000663940">
    <property type="component" value="Chromosome"/>
</dbReference>
<dbReference type="Pfam" id="PF02678">
    <property type="entry name" value="Pirin"/>
    <property type="match status" value="1"/>
</dbReference>
<evidence type="ECO:0000313" key="9">
    <source>
        <dbReference type="Proteomes" id="UP000663940"/>
    </source>
</evidence>
<reference evidence="6 8" key="1">
    <citation type="submission" date="2019-08" db="EMBL/GenBank/DDBJ databases">
        <title>Comparative genome analysis confer to the adaptation heavy metal polluted environment.</title>
        <authorList>
            <person name="Li Y."/>
        </authorList>
    </citation>
    <scope>NUCLEOTIDE SEQUENCE [LARGE SCALE GENOMIC DNA]</scope>
    <source>
        <strain evidence="6 8">P2</strain>
    </source>
</reference>
<dbReference type="InterPro" id="IPR012093">
    <property type="entry name" value="Pirin"/>
</dbReference>
<dbReference type="RefSeq" id="WP_112653571.1">
    <property type="nucleotide sequence ID" value="NZ_CP043451.1"/>
</dbReference>